<sequence>MFDKAICRLSTWPTPFIIGFLFLIKFSVFVLLGLLLYAFGGRINFNTFEVSPYSVWRHAVIPALFETFFSQFLVLKYSPRIGLNRTQAIWLSAAIFALAHFQNPLYILYEFPIGIIYALGFLVLQERKAKPFLWIALLHFLWNLMMLVF</sequence>
<feature type="transmembrane region" description="Helical" evidence="1">
    <location>
        <begin position="107"/>
        <end position="124"/>
    </location>
</feature>
<evidence type="ECO:0000259" key="2">
    <source>
        <dbReference type="Pfam" id="PF02517"/>
    </source>
</evidence>
<keyword evidence="1" id="KW-0472">Membrane</keyword>
<organism evidence="3 4">
    <name type="scientific">Rufibacter quisquiliarum</name>
    <dbReference type="NCBI Taxonomy" id="1549639"/>
    <lineage>
        <taxon>Bacteria</taxon>
        <taxon>Pseudomonadati</taxon>
        <taxon>Bacteroidota</taxon>
        <taxon>Cytophagia</taxon>
        <taxon>Cytophagales</taxon>
        <taxon>Hymenobacteraceae</taxon>
        <taxon>Rufibacter</taxon>
    </lineage>
</organism>
<dbReference type="EMBL" id="JACJIQ010000007">
    <property type="protein sequence ID" value="MBA9077317.1"/>
    <property type="molecule type" value="Genomic_DNA"/>
</dbReference>
<dbReference type="Proteomes" id="UP000563094">
    <property type="component" value="Unassembled WGS sequence"/>
</dbReference>
<feature type="transmembrane region" description="Helical" evidence="1">
    <location>
        <begin position="131"/>
        <end position="148"/>
    </location>
</feature>
<feature type="transmembrane region" description="Helical" evidence="1">
    <location>
        <begin position="12"/>
        <end position="39"/>
    </location>
</feature>
<keyword evidence="1" id="KW-1133">Transmembrane helix</keyword>
<dbReference type="AlphaFoldDB" id="A0A839GQZ7"/>
<evidence type="ECO:0000256" key="1">
    <source>
        <dbReference type="SAM" id="Phobius"/>
    </source>
</evidence>
<feature type="transmembrane region" description="Helical" evidence="1">
    <location>
        <begin position="59"/>
        <end position="75"/>
    </location>
</feature>
<dbReference type="RefSeq" id="WP_182512895.1">
    <property type="nucleotide sequence ID" value="NZ_JACJIQ010000007.1"/>
</dbReference>
<dbReference type="GO" id="GO:0080120">
    <property type="term" value="P:CAAX-box protein maturation"/>
    <property type="evidence" value="ECO:0007669"/>
    <property type="project" value="UniProtKB-ARBA"/>
</dbReference>
<gene>
    <name evidence="3" type="ORF">FHS90_002030</name>
</gene>
<evidence type="ECO:0000313" key="3">
    <source>
        <dbReference type="EMBL" id="MBA9077317.1"/>
    </source>
</evidence>
<comment type="caution">
    <text evidence="3">The sequence shown here is derived from an EMBL/GenBank/DDBJ whole genome shotgun (WGS) entry which is preliminary data.</text>
</comment>
<keyword evidence="1" id="KW-0812">Transmembrane</keyword>
<feature type="domain" description="CAAX prenyl protease 2/Lysostaphin resistance protein A-like" evidence="2">
    <location>
        <begin position="57"/>
        <end position="145"/>
    </location>
</feature>
<dbReference type="InterPro" id="IPR003675">
    <property type="entry name" value="Rce1/LyrA-like_dom"/>
</dbReference>
<keyword evidence="4" id="KW-1185">Reference proteome</keyword>
<proteinExistence type="predicted"/>
<feature type="transmembrane region" description="Helical" evidence="1">
    <location>
        <begin position="82"/>
        <end position="101"/>
    </location>
</feature>
<evidence type="ECO:0000313" key="4">
    <source>
        <dbReference type="Proteomes" id="UP000563094"/>
    </source>
</evidence>
<reference evidence="3 4" key="1">
    <citation type="submission" date="2020-08" db="EMBL/GenBank/DDBJ databases">
        <title>Genomic Encyclopedia of Type Strains, Phase IV (KMG-IV): sequencing the most valuable type-strain genomes for metagenomic binning, comparative biology and taxonomic classification.</title>
        <authorList>
            <person name="Goeker M."/>
        </authorList>
    </citation>
    <scope>NUCLEOTIDE SEQUENCE [LARGE SCALE GENOMIC DNA]</scope>
    <source>
        <strain evidence="3 4">DSM 29854</strain>
    </source>
</reference>
<protein>
    <recommendedName>
        <fullName evidence="2">CAAX prenyl protease 2/Lysostaphin resistance protein A-like domain-containing protein</fullName>
    </recommendedName>
</protein>
<dbReference type="Pfam" id="PF02517">
    <property type="entry name" value="Rce1-like"/>
    <property type="match status" value="1"/>
</dbReference>
<dbReference type="GO" id="GO:0004175">
    <property type="term" value="F:endopeptidase activity"/>
    <property type="evidence" value="ECO:0007669"/>
    <property type="project" value="UniProtKB-ARBA"/>
</dbReference>
<accession>A0A839GQZ7</accession>
<name>A0A839GQZ7_9BACT</name>